<gene>
    <name evidence="2" type="ORF">PoB_006105900</name>
</gene>
<comment type="caution">
    <text evidence="2">The sequence shown here is derived from an EMBL/GenBank/DDBJ whole genome shotgun (WGS) entry which is preliminary data.</text>
</comment>
<protein>
    <submittedName>
        <fullName evidence="2">Uncharacterized protein</fullName>
    </submittedName>
</protein>
<reference evidence="2 3" key="1">
    <citation type="journal article" date="2021" name="Elife">
        <title>Chloroplast acquisition without the gene transfer in kleptoplastic sea slugs, Plakobranchus ocellatus.</title>
        <authorList>
            <person name="Maeda T."/>
            <person name="Takahashi S."/>
            <person name="Yoshida T."/>
            <person name="Shimamura S."/>
            <person name="Takaki Y."/>
            <person name="Nagai Y."/>
            <person name="Toyoda A."/>
            <person name="Suzuki Y."/>
            <person name="Arimoto A."/>
            <person name="Ishii H."/>
            <person name="Satoh N."/>
            <person name="Nishiyama T."/>
            <person name="Hasebe M."/>
            <person name="Maruyama T."/>
            <person name="Minagawa J."/>
            <person name="Obokata J."/>
            <person name="Shigenobu S."/>
        </authorList>
    </citation>
    <scope>NUCLEOTIDE SEQUENCE [LARGE SCALE GENOMIC DNA]</scope>
</reference>
<keyword evidence="3" id="KW-1185">Reference proteome</keyword>
<sequence>MVISPRRAPCSSTVKGHLSSCWQQSVRLLRNMATSQLYFIVCHIDKKKIDSSTSFPTSSRFKRTRCAEQTYRAVPGYQGDMIPAEGWGLFRDSKKSDKPIRQRGSSQPSSISGEESHQRRTLMSDSHFCWTVTTSTTGPIPPHAGHGKQGAHTVGWAF</sequence>
<feature type="compositionally biased region" description="Basic and acidic residues" evidence="1">
    <location>
        <begin position="91"/>
        <end position="100"/>
    </location>
</feature>
<proteinExistence type="predicted"/>
<evidence type="ECO:0000313" key="3">
    <source>
        <dbReference type="Proteomes" id="UP000735302"/>
    </source>
</evidence>
<accession>A0AAV4CRQ5</accession>
<evidence type="ECO:0000256" key="1">
    <source>
        <dbReference type="SAM" id="MobiDB-lite"/>
    </source>
</evidence>
<evidence type="ECO:0000313" key="2">
    <source>
        <dbReference type="EMBL" id="GFO34554.1"/>
    </source>
</evidence>
<name>A0AAV4CRQ5_9GAST</name>
<dbReference type="Proteomes" id="UP000735302">
    <property type="component" value="Unassembled WGS sequence"/>
</dbReference>
<feature type="compositionally biased region" description="Low complexity" evidence="1">
    <location>
        <begin position="102"/>
        <end position="113"/>
    </location>
</feature>
<dbReference type="EMBL" id="BLXT01006926">
    <property type="protein sequence ID" value="GFO34554.1"/>
    <property type="molecule type" value="Genomic_DNA"/>
</dbReference>
<organism evidence="2 3">
    <name type="scientific">Plakobranchus ocellatus</name>
    <dbReference type="NCBI Taxonomy" id="259542"/>
    <lineage>
        <taxon>Eukaryota</taxon>
        <taxon>Metazoa</taxon>
        <taxon>Spiralia</taxon>
        <taxon>Lophotrochozoa</taxon>
        <taxon>Mollusca</taxon>
        <taxon>Gastropoda</taxon>
        <taxon>Heterobranchia</taxon>
        <taxon>Euthyneura</taxon>
        <taxon>Panpulmonata</taxon>
        <taxon>Sacoglossa</taxon>
        <taxon>Placobranchoidea</taxon>
        <taxon>Plakobranchidae</taxon>
        <taxon>Plakobranchus</taxon>
    </lineage>
</organism>
<feature type="region of interest" description="Disordered" evidence="1">
    <location>
        <begin position="137"/>
        <end position="158"/>
    </location>
</feature>
<feature type="region of interest" description="Disordered" evidence="1">
    <location>
        <begin position="91"/>
        <end position="118"/>
    </location>
</feature>
<dbReference type="AlphaFoldDB" id="A0AAV4CRQ5"/>